<protein>
    <submittedName>
        <fullName evidence="2">Uncharacterized protein</fullName>
    </submittedName>
</protein>
<gene>
    <name evidence="2" type="ORF">JRO89_XS05G0157400</name>
</gene>
<keyword evidence="3" id="KW-1185">Reference proteome</keyword>
<dbReference type="EMBL" id="JAFEMO010000005">
    <property type="protein sequence ID" value="KAH7570689.1"/>
    <property type="molecule type" value="Genomic_DNA"/>
</dbReference>
<evidence type="ECO:0000256" key="1">
    <source>
        <dbReference type="SAM" id="MobiDB-lite"/>
    </source>
</evidence>
<reference evidence="2 3" key="1">
    <citation type="submission" date="2021-02" db="EMBL/GenBank/DDBJ databases">
        <title>Plant Genome Project.</title>
        <authorList>
            <person name="Zhang R.-G."/>
        </authorList>
    </citation>
    <scope>NUCLEOTIDE SEQUENCE [LARGE SCALE GENOMIC DNA]</scope>
    <source>
        <tissue evidence="2">Leaves</tissue>
    </source>
</reference>
<feature type="region of interest" description="Disordered" evidence="1">
    <location>
        <begin position="1"/>
        <end position="50"/>
    </location>
</feature>
<feature type="compositionally biased region" description="Low complexity" evidence="1">
    <location>
        <begin position="1"/>
        <end position="28"/>
    </location>
</feature>
<organism evidence="2 3">
    <name type="scientific">Xanthoceras sorbifolium</name>
    <dbReference type="NCBI Taxonomy" id="99658"/>
    <lineage>
        <taxon>Eukaryota</taxon>
        <taxon>Viridiplantae</taxon>
        <taxon>Streptophyta</taxon>
        <taxon>Embryophyta</taxon>
        <taxon>Tracheophyta</taxon>
        <taxon>Spermatophyta</taxon>
        <taxon>Magnoliopsida</taxon>
        <taxon>eudicotyledons</taxon>
        <taxon>Gunneridae</taxon>
        <taxon>Pentapetalae</taxon>
        <taxon>rosids</taxon>
        <taxon>malvids</taxon>
        <taxon>Sapindales</taxon>
        <taxon>Sapindaceae</taxon>
        <taxon>Xanthoceroideae</taxon>
        <taxon>Xanthoceras</taxon>
    </lineage>
</organism>
<dbReference type="Proteomes" id="UP000827721">
    <property type="component" value="Unassembled WGS sequence"/>
</dbReference>
<evidence type="ECO:0000313" key="3">
    <source>
        <dbReference type="Proteomes" id="UP000827721"/>
    </source>
</evidence>
<proteinExistence type="predicted"/>
<sequence length="118" mass="12611">MAIFSVISSCFKPSSSSSSSRVSNNDVNYESDVKKASPSSEKQPKSKSSRAPIVLIGGTALLNFKRIKAKLQEESCVLGLSVPPHKALGIIDKSVSLWDLSYAITQLVLPNQALSTTV</sequence>
<accession>A0ABQ8I2K5</accession>
<comment type="caution">
    <text evidence="2">The sequence shown here is derived from an EMBL/GenBank/DDBJ whole genome shotgun (WGS) entry which is preliminary data.</text>
</comment>
<evidence type="ECO:0000313" key="2">
    <source>
        <dbReference type="EMBL" id="KAH7570689.1"/>
    </source>
</evidence>
<name>A0ABQ8I2K5_9ROSI</name>